<sequence length="65" mass="7335">LQSLQRQLTESVRCLAPYEVRQGQEAVMRLQAALAARRQQLQPKKKFAFRARKKEGTAGAEQPPA</sequence>
<comment type="caution">
    <text evidence="5">The sequence shown here is derived from an EMBL/GenBank/DDBJ whole genome shotgun (WGS) entry which is preliminary data.</text>
</comment>
<gene>
    <name evidence="5" type="primary">Tbcc_0</name>
    <name evidence="5" type="ORF">CRYSOU_R15627</name>
</gene>
<keyword evidence="2" id="KW-0963">Cytoplasm</keyword>
<evidence type="ECO:0000256" key="3">
    <source>
        <dbReference type="SAM" id="MobiDB-lite"/>
    </source>
</evidence>
<dbReference type="PANTHER" id="PTHR15139">
    <property type="entry name" value="TUBULIN FOLDING COFACTOR C"/>
    <property type="match status" value="1"/>
</dbReference>
<dbReference type="EMBL" id="VWPX01009561">
    <property type="protein sequence ID" value="NWI14285.1"/>
    <property type="molecule type" value="Genomic_DNA"/>
</dbReference>
<evidence type="ECO:0000313" key="5">
    <source>
        <dbReference type="EMBL" id="NWI14285.1"/>
    </source>
</evidence>
<dbReference type="GO" id="GO:0007023">
    <property type="term" value="P:post-chaperonin tubulin folding pathway"/>
    <property type="evidence" value="ECO:0007669"/>
    <property type="project" value="InterPro"/>
</dbReference>
<evidence type="ECO:0000313" key="6">
    <source>
        <dbReference type="Proteomes" id="UP000545332"/>
    </source>
</evidence>
<dbReference type="Proteomes" id="UP000545332">
    <property type="component" value="Unassembled WGS sequence"/>
</dbReference>
<feature type="domain" description="Tubulin-specific chaperone C N-terminal" evidence="4">
    <location>
        <begin position="1"/>
        <end position="45"/>
    </location>
</feature>
<evidence type="ECO:0000256" key="1">
    <source>
        <dbReference type="ARBA" id="ARBA00004496"/>
    </source>
</evidence>
<keyword evidence="6" id="KW-1185">Reference proteome</keyword>
<dbReference type="GO" id="GO:0015631">
    <property type="term" value="F:tubulin binding"/>
    <property type="evidence" value="ECO:0007669"/>
    <property type="project" value="InterPro"/>
</dbReference>
<organism evidence="5 6">
    <name type="scientific">Crypturellus soui</name>
    <dbReference type="NCBI Taxonomy" id="458187"/>
    <lineage>
        <taxon>Eukaryota</taxon>
        <taxon>Metazoa</taxon>
        <taxon>Chordata</taxon>
        <taxon>Craniata</taxon>
        <taxon>Vertebrata</taxon>
        <taxon>Euteleostomi</taxon>
        <taxon>Archelosauria</taxon>
        <taxon>Archosauria</taxon>
        <taxon>Dinosauria</taxon>
        <taxon>Saurischia</taxon>
        <taxon>Theropoda</taxon>
        <taxon>Coelurosauria</taxon>
        <taxon>Aves</taxon>
        <taxon>Palaeognathae</taxon>
        <taxon>Tinamiformes</taxon>
        <taxon>Tinamidae</taxon>
        <taxon>Crypturellus</taxon>
    </lineage>
</organism>
<proteinExistence type="predicted"/>
<protein>
    <submittedName>
        <fullName evidence="5">TBCC protein</fullName>
    </submittedName>
</protein>
<dbReference type="Pfam" id="PF16752">
    <property type="entry name" value="TBCC_N"/>
    <property type="match status" value="1"/>
</dbReference>
<feature type="non-terminal residue" evidence="5">
    <location>
        <position position="1"/>
    </location>
</feature>
<feature type="region of interest" description="Disordered" evidence="3">
    <location>
        <begin position="44"/>
        <end position="65"/>
    </location>
</feature>
<dbReference type="PANTHER" id="PTHR15139:SF0">
    <property type="entry name" value="TUBULIN-SPECIFIC CHAPERONE C"/>
    <property type="match status" value="1"/>
</dbReference>
<accession>A0A7K4KD59</accession>
<reference evidence="5 6" key="1">
    <citation type="submission" date="2019-09" db="EMBL/GenBank/DDBJ databases">
        <title>Bird 10,000 Genomes (B10K) Project - Family phase.</title>
        <authorList>
            <person name="Zhang G."/>
        </authorList>
    </citation>
    <scope>NUCLEOTIDE SEQUENCE [LARGE SCALE GENOMIC DNA]</scope>
    <source>
        <strain evidence="5">B10K-MSB-42743</strain>
        <tissue evidence="5">Heart</tissue>
    </source>
</reference>
<dbReference type="InterPro" id="IPR031925">
    <property type="entry name" value="TBCC_N"/>
</dbReference>
<dbReference type="GO" id="GO:0007021">
    <property type="term" value="P:tubulin complex assembly"/>
    <property type="evidence" value="ECO:0007669"/>
    <property type="project" value="TreeGrafter"/>
</dbReference>
<dbReference type="Gene3D" id="1.20.58.1250">
    <property type="entry name" value="Tubulin Binding Cofactor C, N-terminal domain"/>
    <property type="match status" value="1"/>
</dbReference>
<evidence type="ECO:0000256" key="2">
    <source>
        <dbReference type="ARBA" id="ARBA00022490"/>
    </source>
</evidence>
<name>A0A7K4KD59_9AVES</name>
<comment type="subcellular location">
    <subcellularLocation>
        <location evidence="1">Cytoplasm</location>
    </subcellularLocation>
</comment>
<feature type="non-terminal residue" evidence="5">
    <location>
        <position position="65"/>
    </location>
</feature>
<dbReference type="AlphaFoldDB" id="A0A7K4KD59"/>
<dbReference type="InterPro" id="IPR038397">
    <property type="entry name" value="TBCC_N_sf"/>
</dbReference>
<dbReference type="InterPro" id="IPR027684">
    <property type="entry name" value="TBCC"/>
</dbReference>
<evidence type="ECO:0000259" key="4">
    <source>
        <dbReference type="Pfam" id="PF16752"/>
    </source>
</evidence>
<feature type="compositionally biased region" description="Basic residues" evidence="3">
    <location>
        <begin position="44"/>
        <end position="53"/>
    </location>
</feature>
<dbReference type="GO" id="GO:0005737">
    <property type="term" value="C:cytoplasm"/>
    <property type="evidence" value="ECO:0007669"/>
    <property type="project" value="UniProtKB-SubCell"/>
</dbReference>